<comment type="similarity">
    <text evidence="1">Belongs to the peptidase A31 family.</text>
</comment>
<evidence type="ECO:0000256" key="3">
    <source>
        <dbReference type="ARBA" id="ARBA00022750"/>
    </source>
</evidence>
<proteinExistence type="inferred from homology"/>
<evidence type="ECO:0000256" key="2">
    <source>
        <dbReference type="ARBA" id="ARBA00022670"/>
    </source>
</evidence>
<gene>
    <name evidence="5" type="ordered locus">Metig_1794</name>
</gene>
<dbReference type="InterPro" id="IPR004411">
    <property type="entry name" value="Pept_A31_F420-red_hyd_d"/>
</dbReference>
<dbReference type="InterPro" id="IPR000671">
    <property type="entry name" value="Peptidase_A31"/>
</dbReference>
<dbReference type="GeneID" id="10644671"/>
<dbReference type="PANTHER" id="PTHR30302">
    <property type="entry name" value="HYDROGENASE 1 MATURATION PROTEASE"/>
    <property type="match status" value="1"/>
</dbReference>
<dbReference type="SUPFAM" id="SSF53163">
    <property type="entry name" value="HybD-like"/>
    <property type="match status" value="1"/>
</dbReference>
<dbReference type="RefSeq" id="WP_013799915.1">
    <property type="nucleotide sequence ID" value="NC_015562.1"/>
</dbReference>
<keyword evidence="6" id="KW-1185">Reference proteome</keyword>
<keyword evidence="4" id="KW-0378">Hydrolase</keyword>
<dbReference type="PRINTS" id="PR00446">
    <property type="entry name" value="HYDRGNUPTAKE"/>
</dbReference>
<dbReference type="AlphaFoldDB" id="F6BCC0"/>
<dbReference type="EMBL" id="CP002737">
    <property type="protein sequence ID" value="AEF97326.1"/>
    <property type="molecule type" value="Genomic_DNA"/>
</dbReference>
<dbReference type="GO" id="GO:0016485">
    <property type="term" value="P:protein processing"/>
    <property type="evidence" value="ECO:0007669"/>
    <property type="project" value="TreeGrafter"/>
</dbReference>
<dbReference type="STRING" id="880724.Metig_1794"/>
<name>F6BCC0_METIK</name>
<protein>
    <submittedName>
        <fullName evidence="5">Coenzyme F420-reducing hydrogenase delta subunit</fullName>
    </submittedName>
</protein>
<dbReference type="PANTHER" id="PTHR30302:SF1">
    <property type="entry name" value="HYDROGENASE 2 MATURATION PROTEASE"/>
    <property type="match status" value="1"/>
</dbReference>
<reference evidence="5 6" key="1">
    <citation type="submission" date="2011-05" db="EMBL/GenBank/DDBJ databases">
        <title>Complete sequence of Methanotorris igneus Kol 5.</title>
        <authorList>
            <consortium name="US DOE Joint Genome Institute"/>
            <person name="Lucas S."/>
            <person name="Han J."/>
            <person name="Lapidus A."/>
            <person name="Cheng J.-F."/>
            <person name="Goodwin L."/>
            <person name="Pitluck S."/>
            <person name="Peters L."/>
            <person name="Mikhailova N."/>
            <person name="Chertkov O."/>
            <person name="Han C."/>
            <person name="Tapia R."/>
            <person name="Land M."/>
            <person name="Hauser L."/>
            <person name="Kyrpides N."/>
            <person name="Ivanova N."/>
            <person name="Pagani I."/>
            <person name="Sieprawska-Lupa M."/>
            <person name="Whitman W."/>
            <person name="Woyke T."/>
        </authorList>
    </citation>
    <scope>NUCLEOTIDE SEQUENCE [LARGE SCALE GENOMIC DNA]</scope>
    <source>
        <strain evidence="6">DSM 5666 / JCM 11834 / Kol 5</strain>
    </source>
</reference>
<keyword evidence="3" id="KW-0064">Aspartyl protease</keyword>
<dbReference type="Gene3D" id="3.40.50.1450">
    <property type="entry name" value="HybD-like"/>
    <property type="match status" value="1"/>
</dbReference>
<dbReference type="InterPro" id="IPR023430">
    <property type="entry name" value="Pept_HybD-like_dom_sf"/>
</dbReference>
<dbReference type="FunFam" id="3.40.50.1450:FF:000005">
    <property type="entry name" value="Hydrogenase maturation protease HycI"/>
    <property type="match status" value="1"/>
</dbReference>
<dbReference type="NCBIfam" id="TIGR00130">
    <property type="entry name" value="frhD"/>
    <property type="match status" value="1"/>
</dbReference>
<evidence type="ECO:0000313" key="5">
    <source>
        <dbReference type="EMBL" id="AEF97326.1"/>
    </source>
</evidence>
<dbReference type="OrthoDB" id="85598at2157"/>
<dbReference type="NCBIfam" id="TIGR00072">
    <property type="entry name" value="hydrog_prot"/>
    <property type="match status" value="1"/>
</dbReference>
<dbReference type="KEGG" id="mig:Metig_1794"/>
<dbReference type="HOGENOM" id="CLU_099037_0_2_2"/>
<dbReference type="Proteomes" id="UP000009227">
    <property type="component" value="Chromosome"/>
</dbReference>
<dbReference type="CDD" id="cd06064">
    <property type="entry name" value="H2MP_F420-Reduc"/>
    <property type="match status" value="1"/>
</dbReference>
<sequence>MKTRLDIEDEDLFDFTPSYLKKEIMVLACGNILFADDGFSVHVIEKLNNILTEEEKKNIALVDAGAGAPQQVLTLIDENSKTKKIIVVDVIDFGLKPGEIKILKKDDLPNPEHNRIDIHDWPLSTILRQVSDTFGIEIMVVGCQAKYISEPDVVIGLSKEVEEAVDKAVEIILKELRKNQQ</sequence>
<dbReference type="GO" id="GO:0008047">
    <property type="term" value="F:enzyme activator activity"/>
    <property type="evidence" value="ECO:0007669"/>
    <property type="project" value="InterPro"/>
</dbReference>
<evidence type="ECO:0000256" key="4">
    <source>
        <dbReference type="ARBA" id="ARBA00022801"/>
    </source>
</evidence>
<evidence type="ECO:0000256" key="1">
    <source>
        <dbReference type="ARBA" id="ARBA00006814"/>
    </source>
</evidence>
<organism evidence="6">
    <name type="scientific">Methanotorris igneus (strain DSM 5666 / JCM 11834 / Kol 5)</name>
    <dbReference type="NCBI Taxonomy" id="880724"/>
    <lineage>
        <taxon>Archaea</taxon>
        <taxon>Methanobacteriati</taxon>
        <taxon>Methanobacteriota</taxon>
        <taxon>Methanomada group</taxon>
        <taxon>Methanococci</taxon>
        <taxon>Methanococcales</taxon>
        <taxon>Methanocaldococcaceae</taxon>
        <taxon>Methanotorris</taxon>
    </lineage>
</organism>
<accession>F6BCC0</accession>
<evidence type="ECO:0000313" key="6">
    <source>
        <dbReference type="Proteomes" id="UP000009227"/>
    </source>
</evidence>
<dbReference type="Pfam" id="PF01750">
    <property type="entry name" value="HycI"/>
    <property type="match status" value="1"/>
</dbReference>
<dbReference type="GO" id="GO:0004190">
    <property type="term" value="F:aspartic-type endopeptidase activity"/>
    <property type="evidence" value="ECO:0007669"/>
    <property type="project" value="UniProtKB-KW"/>
</dbReference>
<keyword evidence="2" id="KW-0645">Protease</keyword>